<gene>
    <name evidence="3" type="ORF">AWRI3579_g696</name>
</gene>
<organism evidence="3 4">
    <name type="scientific">Hanseniaspora osmophila</name>
    <dbReference type="NCBI Taxonomy" id="56408"/>
    <lineage>
        <taxon>Eukaryota</taxon>
        <taxon>Fungi</taxon>
        <taxon>Dikarya</taxon>
        <taxon>Ascomycota</taxon>
        <taxon>Saccharomycotina</taxon>
        <taxon>Saccharomycetes</taxon>
        <taxon>Saccharomycodales</taxon>
        <taxon>Saccharomycodaceae</taxon>
        <taxon>Hanseniaspora</taxon>
    </lineage>
</organism>
<comment type="caution">
    <text evidence="3">The sequence shown here is derived from an EMBL/GenBank/DDBJ whole genome shotgun (WGS) entry which is preliminary data.</text>
</comment>
<keyword evidence="2" id="KW-0812">Transmembrane</keyword>
<evidence type="ECO:0000313" key="4">
    <source>
        <dbReference type="Proteomes" id="UP000095728"/>
    </source>
</evidence>
<dbReference type="OrthoDB" id="3980401at2759"/>
<keyword evidence="2" id="KW-1133">Transmembrane helix</keyword>
<dbReference type="InterPro" id="IPR037504">
    <property type="entry name" value="PSI_induc_2"/>
</dbReference>
<dbReference type="Proteomes" id="UP000095728">
    <property type="component" value="Unassembled WGS sequence"/>
</dbReference>
<accession>A0A1E5RNC1</accession>
<evidence type="ECO:0000313" key="3">
    <source>
        <dbReference type="EMBL" id="OEJ88380.1"/>
    </source>
</evidence>
<keyword evidence="4" id="KW-1185">Reference proteome</keyword>
<dbReference type="STRING" id="56408.A0A1E5RNC1"/>
<proteinExistence type="predicted"/>
<feature type="region of interest" description="Disordered" evidence="1">
    <location>
        <begin position="189"/>
        <end position="246"/>
    </location>
</feature>
<name>A0A1E5RNC1_9ASCO</name>
<dbReference type="GO" id="GO:0005935">
    <property type="term" value="C:cellular bud neck"/>
    <property type="evidence" value="ECO:0007669"/>
    <property type="project" value="TreeGrafter"/>
</dbReference>
<sequence>MFVPNNSEPTEELCIQQSILKIRAWSDVTSTAKAFKHWNTCMENKACKIIVIVLICLGGILAIWLLGSLLSMFKTGVTGICDFLCWCCPNRNRNRYPDGDFQRQSHYQMQQQAPVPVIQQPVYVQAPNPAMYNGRKDLHSYYEEFGSSKEDGLQIEEQAFDLNAHKNQDRNTKGKKQTPVAEEFYTPSYLAGDKSNNNDYSHDYNKFANSNTDFETTNQQTQYNPYDRNQYPSYEQMKKSRKDYYS</sequence>
<feature type="compositionally biased region" description="Basic and acidic residues" evidence="1">
    <location>
        <begin position="236"/>
        <end position="246"/>
    </location>
</feature>
<feature type="compositionally biased region" description="Polar residues" evidence="1">
    <location>
        <begin position="207"/>
        <end position="224"/>
    </location>
</feature>
<feature type="transmembrane region" description="Helical" evidence="2">
    <location>
        <begin position="49"/>
        <end position="73"/>
    </location>
</feature>
<keyword evidence="2" id="KW-0472">Membrane</keyword>
<feature type="compositionally biased region" description="Basic and acidic residues" evidence="1">
    <location>
        <begin position="163"/>
        <end position="172"/>
    </location>
</feature>
<dbReference type="FunCoup" id="A0A1E5RNC1">
    <property type="interactions" value="25"/>
</dbReference>
<dbReference type="AlphaFoldDB" id="A0A1E5RNC1"/>
<evidence type="ECO:0000256" key="2">
    <source>
        <dbReference type="SAM" id="Phobius"/>
    </source>
</evidence>
<feature type="region of interest" description="Disordered" evidence="1">
    <location>
        <begin position="162"/>
        <end position="181"/>
    </location>
</feature>
<evidence type="ECO:0000256" key="1">
    <source>
        <dbReference type="SAM" id="MobiDB-lite"/>
    </source>
</evidence>
<dbReference type="EMBL" id="LPNM01000005">
    <property type="protein sequence ID" value="OEJ88380.1"/>
    <property type="molecule type" value="Genomic_DNA"/>
</dbReference>
<dbReference type="GO" id="GO:0005886">
    <property type="term" value="C:plasma membrane"/>
    <property type="evidence" value="ECO:0007669"/>
    <property type="project" value="TreeGrafter"/>
</dbReference>
<dbReference type="PANTHER" id="PTHR40018">
    <property type="entry name" value="[PSI+] INDUCTION PROTEIN 2"/>
    <property type="match status" value="1"/>
</dbReference>
<dbReference type="InParanoid" id="A0A1E5RNC1"/>
<dbReference type="PANTHER" id="PTHR40018:SF1">
    <property type="entry name" value="[PSI+] INDUCTION PROTEIN 2"/>
    <property type="match status" value="1"/>
</dbReference>
<protein>
    <submittedName>
        <fullName evidence="3">[PSI+] induction protein 2</fullName>
    </submittedName>
</protein>
<reference evidence="4" key="1">
    <citation type="journal article" date="2016" name="Genome Announc.">
        <title>Genome sequences of three species of Hanseniaspora isolated from spontaneous wine fermentations.</title>
        <authorList>
            <person name="Sternes P.R."/>
            <person name="Lee D."/>
            <person name="Kutyna D.R."/>
            <person name="Borneman A.R."/>
        </authorList>
    </citation>
    <scope>NUCLEOTIDE SEQUENCE [LARGE SCALE GENOMIC DNA]</scope>
    <source>
        <strain evidence="4">AWRI3579</strain>
    </source>
</reference>